<sequence>MATVHPNYIKSSNIIILSILVGLLNLAFSQTPLNTPQSIGAFLTTILFLAAIAFLVRKGLSWMKYVLLVLSIIGVAGLVMIILKKPVFNGVLVVNIVQTLLQLWALIILFTIPKSAGAVAGKNK</sequence>
<feature type="transmembrane region" description="Helical" evidence="1">
    <location>
        <begin position="65"/>
        <end position="83"/>
    </location>
</feature>
<feature type="transmembrane region" description="Helical" evidence="1">
    <location>
        <begin position="89"/>
        <end position="112"/>
    </location>
</feature>
<keyword evidence="3" id="KW-1185">Reference proteome</keyword>
<keyword evidence="1" id="KW-1133">Transmembrane helix</keyword>
<dbReference type="RefSeq" id="WP_256538133.1">
    <property type="nucleotide sequence ID" value="NZ_JANHOH010000001.1"/>
</dbReference>
<keyword evidence="1" id="KW-0472">Membrane</keyword>
<accession>A0ABT1T020</accession>
<reference evidence="2 3" key="1">
    <citation type="submission" date="2022-07" db="EMBL/GenBank/DDBJ databases">
        <title>Mucilaginibacter sp. JC4.</title>
        <authorList>
            <person name="Le V."/>
            <person name="Ko S.-R."/>
            <person name="Ahn C.-Y."/>
            <person name="Oh H.-M."/>
        </authorList>
    </citation>
    <scope>NUCLEOTIDE SEQUENCE [LARGE SCALE GENOMIC DNA]</scope>
    <source>
        <strain evidence="2 3">JC4</strain>
    </source>
</reference>
<keyword evidence="1" id="KW-0812">Transmembrane</keyword>
<comment type="caution">
    <text evidence="2">The sequence shown here is derived from an EMBL/GenBank/DDBJ whole genome shotgun (WGS) entry which is preliminary data.</text>
</comment>
<organism evidence="2 3">
    <name type="scientific">Mucilaginibacter aquariorum</name>
    <dbReference type="NCBI Taxonomy" id="2967225"/>
    <lineage>
        <taxon>Bacteria</taxon>
        <taxon>Pseudomonadati</taxon>
        <taxon>Bacteroidota</taxon>
        <taxon>Sphingobacteriia</taxon>
        <taxon>Sphingobacteriales</taxon>
        <taxon>Sphingobacteriaceae</taxon>
        <taxon>Mucilaginibacter</taxon>
    </lineage>
</organism>
<dbReference type="EMBL" id="JANHOH010000001">
    <property type="protein sequence ID" value="MCQ6957946.1"/>
    <property type="molecule type" value="Genomic_DNA"/>
</dbReference>
<evidence type="ECO:0000313" key="3">
    <source>
        <dbReference type="Proteomes" id="UP001204376"/>
    </source>
</evidence>
<protein>
    <submittedName>
        <fullName evidence="2">Uncharacterized protein</fullName>
    </submittedName>
</protein>
<dbReference type="Proteomes" id="UP001204376">
    <property type="component" value="Unassembled WGS sequence"/>
</dbReference>
<evidence type="ECO:0000256" key="1">
    <source>
        <dbReference type="SAM" id="Phobius"/>
    </source>
</evidence>
<feature type="transmembrane region" description="Helical" evidence="1">
    <location>
        <begin position="39"/>
        <end position="56"/>
    </location>
</feature>
<gene>
    <name evidence="2" type="ORF">NPE20_08255</name>
</gene>
<evidence type="ECO:0000313" key="2">
    <source>
        <dbReference type="EMBL" id="MCQ6957946.1"/>
    </source>
</evidence>
<proteinExistence type="predicted"/>
<name>A0ABT1T020_9SPHI</name>